<dbReference type="Gene3D" id="1.20.1260.10">
    <property type="match status" value="1"/>
</dbReference>
<dbReference type="EMBL" id="BMIB01000004">
    <property type="protein sequence ID" value="GGH77726.1"/>
    <property type="molecule type" value="Genomic_DNA"/>
</dbReference>
<dbReference type="InterPro" id="IPR011882">
    <property type="entry name" value="PaaC"/>
</dbReference>
<name>A0A917J1K8_9BACT</name>
<gene>
    <name evidence="1" type="primary">paaC</name>
    <name evidence="1" type="ORF">GCM10011379_44510</name>
</gene>
<evidence type="ECO:0000313" key="2">
    <source>
        <dbReference type="Proteomes" id="UP000627292"/>
    </source>
</evidence>
<dbReference type="GO" id="GO:0005829">
    <property type="term" value="C:cytosol"/>
    <property type="evidence" value="ECO:0007669"/>
    <property type="project" value="TreeGrafter"/>
</dbReference>
<proteinExistence type="predicted"/>
<dbReference type="InterPro" id="IPR012347">
    <property type="entry name" value="Ferritin-like"/>
</dbReference>
<dbReference type="RefSeq" id="WP_229687967.1">
    <property type="nucleotide sequence ID" value="NZ_BMIB01000004.1"/>
</dbReference>
<dbReference type="PANTHER" id="PTHR30458:SF0">
    <property type="entry name" value="1,2-PHENYLACETYL-COA EPOXIDASE, SUBUNIT C"/>
    <property type="match status" value="1"/>
</dbReference>
<dbReference type="Pfam" id="PF05138">
    <property type="entry name" value="PaaA_PaaC"/>
    <property type="match status" value="1"/>
</dbReference>
<organism evidence="1 2">
    <name type="scientific">Filimonas zeae</name>
    <dbReference type="NCBI Taxonomy" id="1737353"/>
    <lineage>
        <taxon>Bacteria</taxon>
        <taxon>Pseudomonadati</taxon>
        <taxon>Bacteroidota</taxon>
        <taxon>Chitinophagia</taxon>
        <taxon>Chitinophagales</taxon>
        <taxon>Chitinophagaceae</taxon>
        <taxon>Filimonas</taxon>
    </lineage>
</organism>
<dbReference type="PANTHER" id="PTHR30458">
    <property type="entry name" value="PHENYLACETIC ACID DEGRADATION PROTEIN PAA"/>
    <property type="match status" value="1"/>
</dbReference>
<evidence type="ECO:0000313" key="1">
    <source>
        <dbReference type="EMBL" id="GGH77726.1"/>
    </source>
</evidence>
<dbReference type="InterPro" id="IPR052703">
    <property type="entry name" value="Aromatic_CoA_ox/epox"/>
</dbReference>
<keyword evidence="2" id="KW-1185">Reference proteome</keyword>
<dbReference type="InterPro" id="IPR009078">
    <property type="entry name" value="Ferritin-like_SF"/>
</dbReference>
<dbReference type="GO" id="GO:0010124">
    <property type="term" value="P:phenylacetate catabolic process"/>
    <property type="evidence" value="ECO:0007669"/>
    <property type="project" value="InterPro"/>
</dbReference>
<protein>
    <submittedName>
        <fullName evidence="1">Phenylacetic acid degradation protein</fullName>
    </submittedName>
</protein>
<comment type="caution">
    <text evidence="1">The sequence shown here is derived from an EMBL/GenBank/DDBJ whole genome shotgun (WGS) entry which is preliminary data.</text>
</comment>
<dbReference type="AlphaFoldDB" id="A0A917J1K8"/>
<sequence>MMQTDNNTQHTNPIHRPLVQYILHLADTALILGHRNSEWCGHGPVLEQDIAISNIALDMVGQARMLYQYAAEIVNTTNVGTAATEDTLAYLRDATAFKNLLLAEQQNGDWAVTILRQFFCSTWQYYVYTQLAECKDARLTEIAAKALKEVTYHIKWSAEWVIRLGDGTEESHQRLVQALELLWPFTGEMFIPVAYEKEGIAEGWAAHIQSLQQPWLQKITEIFQEACITVPERQWQQTGGKTGIHTELLGFLLAEMQFLQRAYPDSEW</sequence>
<dbReference type="NCBIfam" id="TIGR02158">
    <property type="entry name" value="PA_CoA_Oxy3"/>
    <property type="match status" value="1"/>
</dbReference>
<dbReference type="PIRSF" id="PIRSF037834">
    <property type="entry name" value="PA_CoA_Oase3"/>
    <property type="match status" value="1"/>
</dbReference>
<dbReference type="SUPFAM" id="SSF47240">
    <property type="entry name" value="Ferritin-like"/>
    <property type="match status" value="1"/>
</dbReference>
<reference evidence="1" key="2">
    <citation type="submission" date="2020-09" db="EMBL/GenBank/DDBJ databases">
        <authorList>
            <person name="Sun Q."/>
            <person name="Zhou Y."/>
        </authorList>
    </citation>
    <scope>NUCLEOTIDE SEQUENCE</scope>
    <source>
        <strain evidence="1">CGMCC 1.15290</strain>
    </source>
</reference>
<reference evidence="1" key="1">
    <citation type="journal article" date="2014" name="Int. J. Syst. Evol. Microbiol.">
        <title>Complete genome sequence of Corynebacterium casei LMG S-19264T (=DSM 44701T), isolated from a smear-ripened cheese.</title>
        <authorList>
            <consortium name="US DOE Joint Genome Institute (JGI-PGF)"/>
            <person name="Walter F."/>
            <person name="Albersmeier A."/>
            <person name="Kalinowski J."/>
            <person name="Ruckert C."/>
        </authorList>
    </citation>
    <scope>NUCLEOTIDE SEQUENCE</scope>
    <source>
        <strain evidence="1">CGMCC 1.15290</strain>
    </source>
</reference>
<dbReference type="InterPro" id="IPR007814">
    <property type="entry name" value="PaaA_PaaC"/>
</dbReference>
<dbReference type="Proteomes" id="UP000627292">
    <property type="component" value="Unassembled WGS sequence"/>
</dbReference>
<accession>A0A917J1K8</accession>